<feature type="compositionally biased region" description="Acidic residues" evidence="1">
    <location>
        <begin position="144"/>
        <end position="173"/>
    </location>
</feature>
<accession>U9T2A3</accession>
<evidence type="ECO:0000256" key="2">
    <source>
        <dbReference type="SAM" id="SignalP"/>
    </source>
</evidence>
<dbReference type="HOGENOM" id="CLU_1548426_0_0_1"/>
<organism evidence="3">
    <name type="scientific">Rhizophagus irregularis (strain DAOM 181602 / DAOM 197198 / MUCL 43194)</name>
    <name type="common">Arbuscular mycorrhizal fungus</name>
    <name type="synonym">Glomus intraradices</name>
    <dbReference type="NCBI Taxonomy" id="747089"/>
    <lineage>
        <taxon>Eukaryota</taxon>
        <taxon>Fungi</taxon>
        <taxon>Fungi incertae sedis</taxon>
        <taxon>Mucoromycota</taxon>
        <taxon>Glomeromycotina</taxon>
        <taxon>Glomeromycetes</taxon>
        <taxon>Glomerales</taxon>
        <taxon>Glomeraceae</taxon>
        <taxon>Rhizophagus</taxon>
    </lineage>
</organism>
<dbReference type="EMBL" id="KI297175">
    <property type="protein sequence ID" value="ESA00468.1"/>
    <property type="molecule type" value="Genomic_DNA"/>
</dbReference>
<reference evidence="3" key="1">
    <citation type="submission" date="2013-07" db="EMBL/GenBank/DDBJ databases">
        <title>The genome of an arbuscular mycorrhizal fungus provides insights into the evolution of the oldest plant symbiosis.</title>
        <authorList>
            <consortium name="DOE Joint Genome Institute"/>
            <person name="Tisserant E."/>
            <person name="Malbreil M."/>
            <person name="Kuo A."/>
            <person name="Kohler A."/>
            <person name="Symeonidi A."/>
            <person name="Balestrini R."/>
            <person name="Charron P."/>
            <person name="Duensing N."/>
            <person name="Frei-dit-Frey N."/>
            <person name="Gianinazzi-Pearson V."/>
            <person name="Gilbert B."/>
            <person name="Handa Y."/>
            <person name="Hijri M."/>
            <person name="Kaul R."/>
            <person name="Kawaguchi M."/>
            <person name="Krajinski F."/>
            <person name="Lammers P."/>
            <person name="Lapierre D."/>
            <person name="Masclaux F.G."/>
            <person name="Murat C."/>
            <person name="Morin E."/>
            <person name="Ndikumana S."/>
            <person name="Pagni M."/>
            <person name="Petitpierre D."/>
            <person name="Requena N."/>
            <person name="Rosikiewicz P."/>
            <person name="Riley R."/>
            <person name="Saito K."/>
            <person name="San Clemente H."/>
            <person name="Shapiro H."/>
            <person name="van Tuinen D."/>
            <person name="Becard G."/>
            <person name="Bonfante P."/>
            <person name="Paszkowski U."/>
            <person name="Shachar-Hill Y."/>
            <person name="Young J.P."/>
            <person name="Sanders I.R."/>
            <person name="Henrissat B."/>
            <person name="Rensing S.A."/>
            <person name="Grigoriev I.V."/>
            <person name="Corradi N."/>
            <person name="Roux C."/>
            <person name="Martin F."/>
        </authorList>
    </citation>
    <scope>NUCLEOTIDE SEQUENCE</scope>
    <source>
        <strain evidence="3">DAOM 197198</strain>
    </source>
</reference>
<sequence>MSIRNLIIKTAFLLALVTARRLKEGYTLECRDPKEHKSAKSHSLNTSKSSAKKLYVGRYEEDSLICPYNALQCLLNRTQTWRDDPKNKHTEIAFTSNKVFEFVCRRIPQITLLVFYAISQWKVVVLRYLRLYFDENNGGNYNYDDVDNNNDNDNYDGDNNDDGDDSDDDDNDN</sequence>
<feature type="signal peptide" evidence="2">
    <location>
        <begin position="1"/>
        <end position="19"/>
    </location>
</feature>
<evidence type="ECO:0000256" key="1">
    <source>
        <dbReference type="SAM" id="MobiDB-lite"/>
    </source>
</evidence>
<evidence type="ECO:0000313" key="3">
    <source>
        <dbReference type="EMBL" id="ESA00468.1"/>
    </source>
</evidence>
<feature type="chain" id="PRO_5004690620" evidence="2">
    <location>
        <begin position="20"/>
        <end position="173"/>
    </location>
</feature>
<dbReference type="VEuPathDB" id="FungiDB:RhiirFUN_022303"/>
<gene>
    <name evidence="3" type="ORF">GLOINDRAFT_8468</name>
</gene>
<protein>
    <submittedName>
        <fullName evidence="3">Uncharacterized protein</fullName>
    </submittedName>
</protein>
<keyword evidence="2" id="KW-0732">Signal</keyword>
<feature type="region of interest" description="Disordered" evidence="1">
    <location>
        <begin position="141"/>
        <end position="173"/>
    </location>
</feature>
<proteinExistence type="predicted"/>
<name>U9T2A3_RHIID</name>
<dbReference type="AlphaFoldDB" id="U9T2A3"/>